<comment type="caution">
    <text evidence="1">The sequence shown here is derived from an EMBL/GenBank/DDBJ whole genome shotgun (WGS) entry which is preliminary data.</text>
</comment>
<dbReference type="AlphaFoldDB" id="A0AAW1EAL4"/>
<evidence type="ECO:0000313" key="2">
    <source>
        <dbReference type="Proteomes" id="UP001488805"/>
    </source>
</evidence>
<name>A0AAW1EAL4_ZOAVI</name>
<organism evidence="1 2">
    <name type="scientific">Zoarces viviparus</name>
    <name type="common">Viviparous eelpout</name>
    <name type="synonym">Blennius viviparus</name>
    <dbReference type="NCBI Taxonomy" id="48416"/>
    <lineage>
        <taxon>Eukaryota</taxon>
        <taxon>Metazoa</taxon>
        <taxon>Chordata</taxon>
        <taxon>Craniata</taxon>
        <taxon>Vertebrata</taxon>
        <taxon>Euteleostomi</taxon>
        <taxon>Actinopterygii</taxon>
        <taxon>Neopterygii</taxon>
        <taxon>Teleostei</taxon>
        <taxon>Neoteleostei</taxon>
        <taxon>Acanthomorphata</taxon>
        <taxon>Eupercaria</taxon>
        <taxon>Perciformes</taxon>
        <taxon>Cottioidei</taxon>
        <taxon>Zoarcales</taxon>
        <taxon>Zoarcidae</taxon>
        <taxon>Zoarcinae</taxon>
        <taxon>Zoarces</taxon>
    </lineage>
</organism>
<gene>
    <name evidence="1" type="ORF">VZT92_022315</name>
</gene>
<dbReference type="Proteomes" id="UP001488805">
    <property type="component" value="Unassembled WGS sequence"/>
</dbReference>
<reference evidence="1 2" key="1">
    <citation type="journal article" date="2024" name="Genome Biol. Evol.">
        <title>Chromosome-level genome assembly of the viviparous eelpout Zoarces viviparus.</title>
        <authorList>
            <person name="Fuhrmann N."/>
            <person name="Brasseur M.V."/>
            <person name="Bakowski C.E."/>
            <person name="Podsiadlowski L."/>
            <person name="Prost S."/>
            <person name="Krehenwinkel H."/>
            <person name="Mayer C."/>
        </authorList>
    </citation>
    <scope>NUCLEOTIDE SEQUENCE [LARGE SCALE GENOMIC DNA]</scope>
    <source>
        <strain evidence="1">NO-MEL_2022_Ind0_liver</strain>
    </source>
</reference>
<dbReference type="EMBL" id="JBCEZU010000434">
    <property type="protein sequence ID" value="KAK9519596.1"/>
    <property type="molecule type" value="Genomic_DNA"/>
</dbReference>
<evidence type="ECO:0000313" key="1">
    <source>
        <dbReference type="EMBL" id="KAK9519596.1"/>
    </source>
</evidence>
<keyword evidence="2" id="KW-1185">Reference proteome</keyword>
<protein>
    <submittedName>
        <fullName evidence="1">Uncharacterized protein</fullName>
    </submittedName>
</protein>
<proteinExistence type="predicted"/>
<accession>A0AAW1EAL4</accession>
<sequence length="84" mass="9736">MNQRQTPTESEYPRTTEAKQHNKLRLFVTVVTARLMMKWDAIQNRSQEECLSHIKRLVNQTMEGLAITEGICPDYRSTINAPCL</sequence>